<dbReference type="PANTHER" id="PTHR24567">
    <property type="entry name" value="CRP FAMILY TRANSCRIPTIONAL REGULATORY PROTEIN"/>
    <property type="match status" value="1"/>
</dbReference>
<dbReference type="AlphaFoldDB" id="A0A9W6ZBW4"/>
<evidence type="ECO:0000256" key="1">
    <source>
        <dbReference type="SAM" id="MobiDB-lite"/>
    </source>
</evidence>
<feature type="domain" description="Cyclic nucleotide-binding" evidence="2">
    <location>
        <begin position="192"/>
        <end position="286"/>
    </location>
</feature>
<dbReference type="Proteomes" id="UP001162640">
    <property type="component" value="Unassembled WGS sequence"/>
</dbReference>
<evidence type="ECO:0000259" key="2">
    <source>
        <dbReference type="PROSITE" id="PS50042"/>
    </source>
</evidence>
<dbReference type="Pfam" id="PF00027">
    <property type="entry name" value="cNMP_binding"/>
    <property type="match status" value="3"/>
</dbReference>
<dbReference type="PROSITE" id="PS00889">
    <property type="entry name" value="CNMP_BINDING_2"/>
    <property type="match status" value="1"/>
</dbReference>
<accession>A0A9W6ZBW4</accession>
<feature type="domain" description="Cyclic nucleotide-binding" evidence="2">
    <location>
        <begin position="41"/>
        <end position="151"/>
    </location>
</feature>
<dbReference type="SMART" id="SM00100">
    <property type="entry name" value="cNMP"/>
    <property type="match status" value="3"/>
</dbReference>
<feature type="domain" description="Cyclic nucleotide-binding" evidence="2">
    <location>
        <begin position="313"/>
        <end position="428"/>
    </location>
</feature>
<evidence type="ECO:0000313" key="4">
    <source>
        <dbReference type="Proteomes" id="UP001162640"/>
    </source>
</evidence>
<dbReference type="GO" id="GO:0003700">
    <property type="term" value="F:DNA-binding transcription factor activity"/>
    <property type="evidence" value="ECO:0007669"/>
    <property type="project" value="TreeGrafter"/>
</dbReference>
<feature type="compositionally biased region" description="Basic and acidic residues" evidence="1">
    <location>
        <begin position="794"/>
        <end position="804"/>
    </location>
</feature>
<organism evidence="3 4">
    <name type="scientific">Triparma laevis f. inornata</name>
    <dbReference type="NCBI Taxonomy" id="1714386"/>
    <lineage>
        <taxon>Eukaryota</taxon>
        <taxon>Sar</taxon>
        <taxon>Stramenopiles</taxon>
        <taxon>Ochrophyta</taxon>
        <taxon>Bolidophyceae</taxon>
        <taxon>Parmales</taxon>
        <taxon>Triparmaceae</taxon>
        <taxon>Triparma</taxon>
    </lineage>
</organism>
<feature type="region of interest" description="Disordered" evidence="1">
    <location>
        <begin position="605"/>
        <end position="633"/>
    </location>
</feature>
<feature type="region of interest" description="Disordered" evidence="1">
    <location>
        <begin position="536"/>
        <end position="565"/>
    </location>
</feature>
<reference evidence="4" key="1">
    <citation type="journal article" date="2023" name="Commun. Biol.">
        <title>Genome analysis of Parmales, the sister group of diatoms, reveals the evolutionary specialization of diatoms from phago-mixotrophs to photoautotrophs.</title>
        <authorList>
            <person name="Ban H."/>
            <person name="Sato S."/>
            <person name="Yoshikawa S."/>
            <person name="Yamada K."/>
            <person name="Nakamura Y."/>
            <person name="Ichinomiya M."/>
            <person name="Sato N."/>
            <person name="Blanc-Mathieu R."/>
            <person name="Endo H."/>
            <person name="Kuwata A."/>
            <person name="Ogata H."/>
        </authorList>
    </citation>
    <scope>NUCLEOTIDE SEQUENCE [LARGE SCALE GENOMIC DNA]</scope>
</reference>
<comment type="caution">
    <text evidence="3">The sequence shown here is derived from an EMBL/GenBank/DDBJ whole genome shotgun (WGS) entry which is preliminary data.</text>
</comment>
<dbReference type="InterPro" id="IPR018490">
    <property type="entry name" value="cNMP-bd_dom_sf"/>
</dbReference>
<dbReference type="EMBL" id="BLQM01000020">
    <property type="protein sequence ID" value="GMH51404.1"/>
    <property type="molecule type" value="Genomic_DNA"/>
</dbReference>
<dbReference type="Gene3D" id="2.60.120.10">
    <property type="entry name" value="Jelly Rolls"/>
    <property type="match status" value="3"/>
</dbReference>
<gene>
    <name evidence="3" type="ORF">TL16_g01005</name>
</gene>
<protein>
    <recommendedName>
        <fullName evidence="2">Cyclic nucleotide-binding domain-containing protein</fullName>
    </recommendedName>
</protein>
<dbReference type="PANTHER" id="PTHR24567:SF74">
    <property type="entry name" value="HTH-TYPE TRANSCRIPTIONAL REGULATOR ARCR"/>
    <property type="match status" value="1"/>
</dbReference>
<name>A0A9W6ZBW4_9STRA</name>
<dbReference type="InterPro" id="IPR018488">
    <property type="entry name" value="cNMP-bd_CS"/>
</dbReference>
<dbReference type="CDD" id="cd00038">
    <property type="entry name" value="CAP_ED"/>
    <property type="match status" value="3"/>
</dbReference>
<dbReference type="PROSITE" id="PS50042">
    <property type="entry name" value="CNMP_BINDING_3"/>
    <property type="match status" value="3"/>
</dbReference>
<dbReference type="InterPro" id="IPR050397">
    <property type="entry name" value="Env_Response_Regulators"/>
</dbReference>
<dbReference type="InterPro" id="IPR014710">
    <property type="entry name" value="RmlC-like_jellyroll"/>
</dbReference>
<evidence type="ECO:0000313" key="3">
    <source>
        <dbReference type="EMBL" id="GMH51404.1"/>
    </source>
</evidence>
<dbReference type="SUPFAM" id="SSF51206">
    <property type="entry name" value="cAMP-binding domain-like"/>
    <property type="match status" value="3"/>
</dbReference>
<dbReference type="GO" id="GO:0005829">
    <property type="term" value="C:cytosol"/>
    <property type="evidence" value="ECO:0007669"/>
    <property type="project" value="TreeGrafter"/>
</dbReference>
<dbReference type="InterPro" id="IPR000595">
    <property type="entry name" value="cNMP-bd_dom"/>
</dbReference>
<feature type="region of interest" description="Disordered" evidence="1">
    <location>
        <begin position="669"/>
        <end position="804"/>
    </location>
</feature>
<sequence length="804" mass="88632">MGHGASLPHMQSDKMTWLSGLPAFRYDKTGTCHAVYTHKHNTRDLDEAKMNVVASKAKVLQFKTNDVVVQEGTVGHLFGILVSGSLQISAFGPNQKEVVICKQSPGYFFGETAILGNTTTTATLKALEPSAILCLTSKELQELTVENNEVRSSLLRVVSLRMKQNLMKIPIFAQMEMVLESKKYFKVLGAFDLLSTLFEVETFAAKETLFTAGEAGEKFYVVCEGCIRITSKDVKEGKDVTLCMCTKDEVFGEIALLEETTRTATAVSFEPSITLSITREKFASLLEVFPEFSEVITPLLKQRTSNTLRHIPFFGALGLEKVSLIGQMVQFTSYLRGMKIVKEGDRDDGIYILIEGSIRVLSGGKQVGVLTKGDIMGEVSLLGNCRRTSDLITEEHCRMLHMNTENCRRLMGVVPEVLGEMIKLAQSRRERTVEVLGESLVAEFFPVIDESKDNKLHLYGLLRNGHDVHHEDHEYHNKKVAGDMRSEDEIVRDLKISYNGSQLEGQFLDVQIFDLLTCIKLLEQQVQMQKDGYVDDEEVETDGEGGGLRRHRHSWPPGQHGLSNRVTYNYNNPPDKLTPTVIARKLGSMQHHVPNSLGPILKRGKSLEEEEEEEKVAASLRKGDKSGDEGEVDVNSVAYRRASARRESEVLQNFDKFSAAAMAAINTNATGLDRTPNELDDVESTGASGGAGGGQKRRASAPDSHHSSSSKRKSFGAIKTVTAAMPENTHRAGVTPAPVLGKKFFDEEEEEGGGGGGGEQKRDVPVVGDAPDEVLPENVDRAGMTPAPVRKKKFNFEDGEMKKG</sequence>
<proteinExistence type="predicted"/>